<dbReference type="Pfam" id="PF00089">
    <property type="entry name" value="Trypsin"/>
    <property type="match status" value="1"/>
</dbReference>
<proteinExistence type="inferred from homology"/>
<dbReference type="EMBL" id="GFDL01008410">
    <property type="protein sequence ID" value="JAV26635.1"/>
    <property type="molecule type" value="Transcribed_RNA"/>
</dbReference>
<dbReference type="CDD" id="cd00190">
    <property type="entry name" value="Tryp_SPc"/>
    <property type="match status" value="1"/>
</dbReference>
<accession>A0A1Q3FGG2</accession>
<feature type="domain" description="Peptidase S1" evidence="3">
    <location>
        <begin position="121"/>
        <end position="368"/>
    </location>
</feature>
<dbReference type="InterPro" id="IPR051333">
    <property type="entry name" value="CLIP_Serine_Protease"/>
</dbReference>
<evidence type="ECO:0000256" key="1">
    <source>
        <dbReference type="ARBA" id="ARBA00024195"/>
    </source>
</evidence>
<dbReference type="GO" id="GO:0004252">
    <property type="term" value="F:serine-type endopeptidase activity"/>
    <property type="evidence" value="ECO:0007669"/>
    <property type="project" value="InterPro"/>
</dbReference>
<dbReference type="SMART" id="SM00020">
    <property type="entry name" value="Tryp_SPc"/>
    <property type="match status" value="1"/>
</dbReference>
<evidence type="ECO:0000259" key="3">
    <source>
        <dbReference type="PROSITE" id="PS50240"/>
    </source>
</evidence>
<keyword evidence="2" id="KW-0732">Signal</keyword>
<dbReference type="AlphaFoldDB" id="A0A1Q3FGG2"/>
<dbReference type="PRINTS" id="PR00722">
    <property type="entry name" value="CHYMOTRYPSIN"/>
</dbReference>
<keyword evidence="4" id="KW-0378">Hydrolase</keyword>
<reference evidence="4" key="1">
    <citation type="submission" date="2017-01" db="EMBL/GenBank/DDBJ databases">
        <title>A deep insight into the sialotranscriptome of adult male and female Cluex tarsalis mosquitoes.</title>
        <authorList>
            <person name="Ribeiro J.M."/>
            <person name="Moreira F."/>
            <person name="Bernard K.A."/>
            <person name="Calvo E."/>
        </authorList>
    </citation>
    <scope>NUCLEOTIDE SEQUENCE</scope>
    <source>
        <strain evidence="4">Kern County</strain>
        <tissue evidence="4">Salivary glands</tissue>
    </source>
</reference>
<evidence type="ECO:0000256" key="2">
    <source>
        <dbReference type="SAM" id="SignalP"/>
    </source>
</evidence>
<dbReference type="PROSITE" id="PS50240">
    <property type="entry name" value="TRYPSIN_DOM"/>
    <property type="match status" value="1"/>
</dbReference>
<evidence type="ECO:0000313" key="4">
    <source>
        <dbReference type="EMBL" id="JAV26635.1"/>
    </source>
</evidence>
<name>A0A1Q3FGG2_CULTA</name>
<feature type="chain" id="PRO_5012298147" evidence="2">
    <location>
        <begin position="20"/>
        <end position="377"/>
    </location>
</feature>
<dbReference type="PROSITE" id="PS00134">
    <property type="entry name" value="TRYPSIN_HIS"/>
    <property type="match status" value="1"/>
</dbReference>
<dbReference type="SUPFAM" id="SSF50494">
    <property type="entry name" value="Trypsin-like serine proteases"/>
    <property type="match status" value="1"/>
</dbReference>
<dbReference type="InterPro" id="IPR001254">
    <property type="entry name" value="Trypsin_dom"/>
</dbReference>
<dbReference type="Gene3D" id="2.40.10.10">
    <property type="entry name" value="Trypsin-like serine proteases"/>
    <property type="match status" value="1"/>
</dbReference>
<dbReference type="GO" id="GO:0006508">
    <property type="term" value="P:proteolysis"/>
    <property type="evidence" value="ECO:0007669"/>
    <property type="project" value="UniProtKB-KW"/>
</dbReference>
<sequence>MVIATGVILLGLATWTVLAAPAIKTDRYEGDSCPLANGAGMGVCRHHASCLSLKITPQKDWVTCSFDRDQPIVCCQNITTTGGGSLVSKLSATVLGQTSSSSIAKEMCNSFQKTTAINNHIFGGIEAELNEFPHMAALGYPAKGEETPFRCGASLISDRFLLTAAHCLSPQKPIYARLGVVKLFDYDAVDPPVDVGILQSFIHPNYTGRPLKNDIALLLLNRTITEDFLHPACLFTNLTDPDSDTLLTISGWGSTDPNDISTSPILLKANVTTLARDTCNTTLAQIKSGRRSPNELQESQLCALGRNAQNENIGDTCVGDSGGPLKLIDDRHWYIVGVTSSGKLCGSRWPGIYTRVSRYLDWIVSVVWPPADGTIPN</sequence>
<organism evidence="4">
    <name type="scientific">Culex tarsalis</name>
    <name type="common">Encephalitis mosquito</name>
    <dbReference type="NCBI Taxonomy" id="7177"/>
    <lineage>
        <taxon>Eukaryota</taxon>
        <taxon>Metazoa</taxon>
        <taxon>Ecdysozoa</taxon>
        <taxon>Arthropoda</taxon>
        <taxon>Hexapoda</taxon>
        <taxon>Insecta</taxon>
        <taxon>Pterygota</taxon>
        <taxon>Neoptera</taxon>
        <taxon>Endopterygota</taxon>
        <taxon>Diptera</taxon>
        <taxon>Nematocera</taxon>
        <taxon>Culicoidea</taxon>
        <taxon>Culicidae</taxon>
        <taxon>Culicinae</taxon>
        <taxon>Culicini</taxon>
        <taxon>Culex</taxon>
        <taxon>Culex</taxon>
    </lineage>
</organism>
<dbReference type="PANTHER" id="PTHR24260">
    <property type="match status" value="1"/>
</dbReference>
<dbReference type="PANTHER" id="PTHR24260:SF147">
    <property type="entry name" value="EG:BACR7A4.3 PROTEIN-RELATED"/>
    <property type="match status" value="1"/>
</dbReference>
<dbReference type="InterPro" id="IPR001314">
    <property type="entry name" value="Peptidase_S1A"/>
</dbReference>
<comment type="similarity">
    <text evidence="1">Belongs to the peptidase S1 family. CLIP subfamily.</text>
</comment>
<dbReference type="InterPro" id="IPR043504">
    <property type="entry name" value="Peptidase_S1_PA_chymotrypsin"/>
</dbReference>
<dbReference type="InterPro" id="IPR018114">
    <property type="entry name" value="TRYPSIN_HIS"/>
</dbReference>
<protein>
    <submittedName>
        <fullName evidence="4">Putative trypsin-like serine protease</fullName>
    </submittedName>
</protein>
<dbReference type="InterPro" id="IPR009003">
    <property type="entry name" value="Peptidase_S1_PA"/>
</dbReference>
<keyword evidence="4" id="KW-0645">Protease</keyword>
<feature type="signal peptide" evidence="2">
    <location>
        <begin position="1"/>
        <end position="19"/>
    </location>
</feature>